<dbReference type="EMBL" id="JBCGBO010000007">
    <property type="protein sequence ID" value="KAK9186513.1"/>
    <property type="molecule type" value="Genomic_DNA"/>
</dbReference>
<name>A0AAP0QE85_9ROSI</name>
<evidence type="ECO:0000256" key="2">
    <source>
        <dbReference type="PROSITE-ProRule" id="PRU00285"/>
    </source>
</evidence>
<comment type="caution">
    <text evidence="5">The sequence shown here is derived from an EMBL/GenBank/DDBJ whole genome shotgun (WGS) entry which is preliminary data.</text>
</comment>
<gene>
    <name evidence="5" type="ORF">WN944_017901</name>
</gene>
<dbReference type="InterPro" id="IPR031107">
    <property type="entry name" value="Small_HSP"/>
</dbReference>
<organism evidence="5 6">
    <name type="scientific">Citrus x changshan-huyou</name>
    <dbReference type="NCBI Taxonomy" id="2935761"/>
    <lineage>
        <taxon>Eukaryota</taxon>
        <taxon>Viridiplantae</taxon>
        <taxon>Streptophyta</taxon>
        <taxon>Embryophyta</taxon>
        <taxon>Tracheophyta</taxon>
        <taxon>Spermatophyta</taxon>
        <taxon>Magnoliopsida</taxon>
        <taxon>eudicotyledons</taxon>
        <taxon>Gunneridae</taxon>
        <taxon>Pentapetalae</taxon>
        <taxon>rosids</taxon>
        <taxon>malvids</taxon>
        <taxon>Sapindales</taxon>
        <taxon>Rutaceae</taxon>
        <taxon>Aurantioideae</taxon>
        <taxon>Citrus</taxon>
    </lineage>
</organism>
<feature type="domain" description="SHSP" evidence="4">
    <location>
        <begin position="73"/>
        <end position="180"/>
    </location>
</feature>
<keyword evidence="1" id="KW-0346">Stress response</keyword>
<evidence type="ECO:0000256" key="3">
    <source>
        <dbReference type="RuleBase" id="RU003616"/>
    </source>
</evidence>
<dbReference type="SUPFAM" id="SSF49764">
    <property type="entry name" value="HSP20-like chaperones"/>
    <property type="match status" value="1"/>
</dbReference>
<accession>A0AAP0QE85</accession>
<dbReference type="AlphaFoldDB" id="A0AAP0QE85"/>
<dbReference type="Pfam" id="PF00011">
    <property type="entry name" value="HSP20"/>
    <property type="match status" value="1"/>
</dbReference>
<sequence>MISFSHFHLTRNFDYESENLHEAEKGQEVSNHFLIEESGTLKIGLVTYGIHFKTFHSPASHSQLPGLTFPLKRQRLPTLARIDWRETPEAHIFKADLPGLRKDEVNVEIEEGNVLRISGERSDTWHRVERSSGQFLRRFRLPENARIDQVKASTEYGVLTVSVPKVIADRPDVRAIEISG</sequence>
<evidence type="ECO:0000313" key="6">
    <source>
        <dbReference type="Proteomes" id="UP001428341"/>
    </source>
</evidence>
<protein>
    <recommendedName>
        <fullName evidence="4">SHSP domain-containing protein</fullName>
    </recommendedName>
</protein>
<dbReference type="InterPro" id="IPR002068">
    <property type="entry name" value="A-crystallin/Hsp20_dom"/>
</dbReference>
<dbReference type="InterPro" id="IPR008978">
    <property type="entry name" value="HSP20-like_chaperone"/>
</dbReference>
<evidence type="ECO:0000259" key="4">
    <source>
        <dbReference type="PROSITE" id="PS01031"/>
    </source>
</evidence>
<dbReference type="PANTHER" id="PTHR11527">
    <property type="entry name" value="HEAT-SHOCK PROTEIN 20 FAMILY MEMBER"/>
    <property type="match status" value="1"/>
</dbReference>
<dbReference type="Proteomes" id="UP001428341">
    <property type="component" value="Unassembled WGS sequence"/>
</dbReference>
<dbReference type="PROSITE" id="PS01031">
    <property type="entry name" value="SHSP"/>
    <property type="match status" value="1"/>
</dbReference>
<keyword evidence="6" id="KW-1185">Reference proteome</keyword>
<evidence type="ECO:0000256" key="1">
    <source>
        <dbReference type="ARBA" id="ARBA00023016"/>
    </source>
</evidence>
<dbReference type="Gene3D" id="2.60.40.790">
    <property type="match status" value="1"/>
</dbReference>
<proteinExistence type="inferred from homology"/>
<reference evidence="5 6" key="1">
    <citation type="submission" date="2024-05" db="EMBL/GenBank/DDBJ databases">
        <title>Haplotype-resolved chromosome-level genome assembly of Huyou (Citrus changshanensis).</title>
        <authorList>
            <person name="Miao C."/>
            <person name="Chen W."/>
            <person name="Wu Y."/>
            <person name="Wang L."/>
            <person name="Zhao S."/>
            <person name="Grierson D."/>
            <person name="Xu C."/>
            <person name="Chen K."/>
        </authorList>
    </citation>
    <scope>NUCLEOTIDE SEQUENCE [LARGE SCALE GENOMIC DNA]</scope>
    <source>
        <strain evidence="5">01-14</strain>
        <tissue evidence="5">Leaf</tissue>
    </source>
</reference>
<dbReference type="CDD" id="cd06472">
    <property type="entry name" value="ACD_ScHsp26_like"/>
    <property type="match status" value="1"/>
</dbReference>
<evidence type="ECO:0000313" key="5">
    <source>
        <dbReference type="EMBL" id="KAK9186513.1"/>
    </source>
</evidence>
<comment type="similarity">
    <text evidence="2 3">Belongs to the small heat shock protein (HSP20) family.</text>
</comment>